<dbReference type="Pfam" id="PF00482">
    <property type="entry name" value="T2SSF"/>
    <property type="match status" value="1"/>
</dbReference>
<feature type="transmembrane region" description="Helical" evidence="6">
    <location>
        <begin position="83"/>
        <end position="104"/>
    </location>
</feature>
<feature type="transmembrane region" description="Helical" evidence="6">
    <location>
        <begin position="124"/>
        <end position="144"/>
    </location>
</feature>
<evidence type="ECO:0000256" key="4">
    <source>
        <dbReference type="ARBA" id="ARBA00022989"/>
    </source>
</evidence>
<reference evidence="8" key="1">
    <citation type="journal article" date="2020" name="mSystems">
        <title>Genome- and Community-Level Interaction Insights into Carbon Utilization and Element Cycling Functions of Hydrothermarchaeota in Hydrothermal Sediment.</title>
        <authorList>
            <person name="Zhou Z."/>
            <person name="Liu Y."/>
            <person name="Xu W."/>
            <person name="Pan J."/>
            <person name="Luo Z.H."/>
            <person name="Li M."/>
        </authorList>
    </citation>
    <scope>NUCLEOTIDE SEQUENCE [LARGE SCALE GENOMIC DNA]</scope>
    <source>
        <strain evidence="8">SpSt-8</strain>
    </source>
</reference>
<comment type="subcellular location">
    <subcellularLocation>
        <location evidence="1">Cell membrane</location>
        <topology evidence="1">Multi-pass membrane protein</topology>
    </subcellularLocation>
</comment>
<sequence>MRGCGEGGVRALSLPYLLGSRILRFAGERLRPFREIYYTAGFSDLYEAYLGKWLIAYIIATPPVASLTLAFHQSLGFPLPVSVLLTLIVLSAYSLVFLAACLYYPVYRKHSRGWTITARLPYTLVYFAVLASSGLGFTEILRMVRDLEENKEVRREVDLLLTDIELLGVDVLTALERAVARSPSAALSLFLSGLRDAYLTGGNLYSYASFVTQRLLEMKRSELQRVANTVAAISEMYVTLMVAAPLMFIVMLAIISMLGGTVGGLPANLLIAVLVVIGTPSFAAATLVMLDSALSRV</sequence>
<feature type="transmembrane region" description="Helical" evidence="6">
    <location>
        <begin position="237"/>
        <end position="257"/>
    </location>
</feature>
<name>A0A7C3WU56_THEPE</name>
<evidence type="ECO:0000256" key="5">
    <source>
        <dbReference type="ARBA" id="ARBA00023136"/>
    </source>
</evidence>
<comment type="caution">
    <text evidence="8">The sequence shown here is derived from an EMBL/GenBank/DDBJ whole genome shotgun (WGS) entry which is preliminary data.</text>
</comment>
<protein>
    <recommendedName>
        <fullName evidence="7">Type II secretion system protein GspF domain-containing protein</fullName>
    </recommendedName>
</protein>
<keyword evidence="3 6" id="KW-0812">Transmembrane</keyword>
<feature type="transmembrane region" description="Helical" evidence="6">
    <location>
        <begin position="197"/>
        <end position="216"/>
    </location>
</feature>
<dbReference type="InterPro" id="IPR018076">
    <property type="entry name" value="T2SS_GspF_dom"/>
</dbReference>
<keyword evidence="4 6" id="KW-1133">Transmembrane helix</keyword>
<feature type="domain" description="Type II secretion system protein GspF" evidence="7">
    <location>
        <begin position="126"/>
        <end position="251"/>
    </location>
</feature>
<dbReference type="PANTHER" id="PTHR35402">
    <property type="entry name" value="INTEGRAL MEMBRANE PROTEIN-RELATED"/>
    <property type="match status" value="1"/>
</dbReference>
<feature type="transmembrane region" description="Helical" evidence="6">
    <location>
        <begin position="269"/>
        <end position="290"/>
    </location>
</feature>
<dbReference type="GO" id="GO:0005886">
    <property type="term" value="C:plasma membrane"/>
    <property type="evidence" value="ECO:0007669"/>
    <property type="project" value="UniProtKB-SubCell"/>
</dbReference>
<accession>A0A7C3WU56</accession>
<evidence type="ECO:0000256" key="6">
    <source>
        <dbReference type="SAM" id="Phobius"/>
    </source>
</evidence>
<gene>
    <name evidence="8" type="ORF">ENV88_06965</name>
</gene>
<dbReference type="PANTHER" id="PTHR35402:SF1">
    <property type="entry name" value="TYPE II SECRETION SYSTEM PROTEIN GSPF DOMAIN-CONTAINING PROTEIN"/>
    <property type="match status" value="1"/>
</dbReference>
<proteinExistence type="predicted"/>
<evidence type="ECO:0000313" key="8">
    <source>
        <dbReference type="EMBL" id="HGB25744.1"/>
    </source>
</evidence>
<dbReference type="EMBL" id="DTIB01000117">
    <property type="protein sequence ID" value="HGB25744.1"/>
    <property type="molecule type" value="Genomic_DNA"/>
</dbReference>
<evidence type="ECO:0000256" key="1">
    <source>
        <dbReference type="ARBA" id="ARBA00004651"/>
    </source>
</evidence>
<keyword evidence="2" id="KW-1003">Cell membrane</keyword>
<organism evidence="8">
    <name type="scientific">Thermofilum pendens</name>
    <dbReference type="NCBI Taxonomy" id="2269"/>
    <lineage>
        <taxon>Archaea</taxon>
        <taxon>Thermoproteota</taxon>
        <taxon>Thermoprotei</taxon>
        <taxon>Thermofilales</taxon>
        <taxon>Thermofilaceae</taxon>
        <taxon>Thermofilum</taxon>
    </lineage>
</organism>
<feature type="transmembrane region" description="Helical" evidence="6">
    <location>
        <begin position="53"/>
        <end position="71"/>
    </location>
</feature>
<evidence type="ECO:0000259" key="7">
    <source>
        <dbReference type="Pfam" id="PF00482"/>
    </source>
</evidence>
<evidence type="ECO:0000256" key="2">
    <source>
        <dbReference type="ARBA" id="ARBA00022475"/>
    </source>
</evidence>
<dbReference type="InterPro" id="IPR056569">
    <property type="entry name" value="ArlJ-like"/>
</dbReference>
<dbReference type="AlphaFoldDB" id="A0A7C3WU56"/>
<keyword evidence="5 6" id="KW-0472">Membrane</keyword>
<evidence type="ECO:0000256" key="3">
    <source>
        <dbReference type="ARBA" id="ARBA00022692"/>
    </source>
</evidence>